<dbReference type="SUPFAM" id="SSF53649">
    <property type="entry name" value="Alkaline phosphatase-like"/>
    <property type="match status" value="1"/>
</dbReference>
<organism evidence="3 4">
    <name type="scientific">Burkholderia plantarii</name>
    <dbReference type="NCBI Taxonomy" id="41899"/>
    <lineage>
        <taxon>Bacteria</taxon>
        <taxon>Pseudomonadati</taxon>
        <taxon>Pseudomonadota</taxon>
        <taxon>Betaproteobacteria</taxon>
        <taxon>Burkholderiales</taxon>
        <taxon>Burkholderiaceae</taxon>
        <taxon>Burkholderia</taxon>
    </lineage>
</organism>
<dbReference type="KEGG" id="bgp:BGL_2c06700"/>
<dbReference type="GO" id="GO:0042578">
    <property type="term" value="F:phosphoric ester hydrolase activity"/>
    <property type="evidence" value="ECO:0007669"/>
    <property type="project" value="UniProtKB-ARBA"/>
</dbReference>
<dbReference type="GO" id="GO:0009395">
    <property type="term" value="P:phospholipid catabolic process"/>
    <property type="evidence" value="ECO:0007669"/>
    <property type="project" value="TreeGrafter"/>
</dbReference>
<dbReference type="EMBL" id="CP002581">
    <property type="protein sequence ID" value="AJK48754.1"/>
    <property type="molecule type" value="Genomic_DNA"/>
</dbReference>
<proteinExistence type="predicted"/>
<reference evidence="3 4" key="2">
    <citation type="journal article" date="2016" name="Appl. Microbiol. Biotechnol.">
        <title>Mutations improving production and secretion of extracellular lipase by Burkholderia glumae PG1.</title>
        <authorList>
            <person name="Knapp A."/>
            <person name="Voget S."/>
            <person name="Gao R."/>
            <person name="Zaburannyi N."/>
            <person name="Krysciak D."/>
            <person name="Breuer M."/>
            <person name="Hauer B."/>
            <person name="Streit W.R."/>
            <person name="Muller R."/>
            <person name="Daniel R."/>
            <person name="Jaeger K.E."/>
        </authorList>
    </citation>
    <scope>NUCLEOTIDE SEQUENCE [LARGE SCALE GENOMIC DNA]</scope>
    <source>
        <strain evidence="3 4">PG1</strain>
    </source>
</reference>
<gene>
    <name evidence="3" type="ORF">BGL_2c06700</name>
</gene>
<evidence type="ECO:0000313" key="4">
    <source>
        <dbReference type="Proteomes" id="UP000031838"/>
    </source>
</evidence>
<reference evidence="4" key="1">
    <citation type="submission" date="2011-03" db="EMBL/GenBank/DDBJ databases">
        <authorList>
            <person name="Voget S."/>
            <person name="Streit W.R."/>
            <person name="Jaeger K.E."/>
            <person name="Daniel R."/>
        </authorList>
    </citation>
    <scope>NUCLEOTIDE SEQUENCE [LARGE SCALE GENOMIC DNA]</scope>
    <source>
        <strain evidence="4">PG1</strain>
    </source>
</reference>
<dbReference type="InterPro" id="IPR007312">
    <property type="entry name" value="Phosphoesterase"/>
</dbReference>
<protein>
    <submittedName>
        <fullName evidence="3">Phosphoesterase family protein</fullName>
    </submittedName>
</protein>
<dbReference type="InterPro" id="IPR017850">
    <property type="entry name" value="Alkaline_phosphatase_core_sf"/>
</dbReference>
<dbReference type="HOGENOM" id="CLU_029943_2_0_4"/>
<keyword evidence="1" id="KW-0378">Hydrolase</keyword>
<dbReference type="RefSeq" id="WP_042627338.1">
    <property type="nucleotide sequence ID" value="NZ_CP002581.1"/>
</dbReference>
<sequence length="501" mass="54709">MSTILPNVKHVVVVMFENRSLDTMLGWLYPAGDAPRTVLPPGSSPEFDGVKPGMSNPSTRRASPGAPGAPDQPHEDRPSDGKPVFVTQSAASRYLPDPDPNETFINITEQILGPQGGEVGEPMHGFVLNYETTSTHDSTQVMQCHSEQQLPVMFALARAYAVSDAWFASVPSQTWPNRAFAQAGTSNGNVNNTTARPGSTGVNLPDPFQWDVRTIFNVLQDIGESWAVYHDTLVVPPLTRTMFPKLWDEALSPNFQHFPAFEDACAAGSLPRFSFIEPSFVIEPNDQHPPHDVKAGEHFLHRIWKAVSRSPAWNDTLLLITFDEHGGTFDHVLPPANAVPPDAASDPGDENFRFDRFGVRVPAILVSPYIAPGTVFRSPVDTPYDHTSILATLRDWLEIPSDSMLSSKRVAAAPTFDQVLTLSEPRTDLPEISEPLIDFIHPSPDAPINDLQLSLVSGNAHRFNLDVGAVTAQVTARAHAVTFFTALKDQIEGKAKPAPSP</sequence>
<accession>A0A0B6S2Y9</accession>
<keyword evidence="4" id="KW-1185">Reference proteome</keyword>
<dbReference type="Proteomes" id="UP000031838">
    <property type="component" value="Chromosome 2"/>
</dbReference>
<dbReference type="Gene3D" id="3.40.720.10">
    <property type="entry name" value="Alkaline Phosphatase, subunit A"/>
    <property type="match status" value="2"/>
</dbReference>
<dbReference type="Pfam" id="PF04185">
    <property type="entry name" value="Phosphoesterase"/>
    <property type="match status" value="1"/>
</dbReference>
<evidence type="ECO:0000313" key="3">
    <source>
        <dbReference type="EMBL" id="AJK48754.1"/>
    </source>
</evidence>
<dbReference type="AlphaFoldDB" id="A0A0B6S2Y9"/>
<evidence type="ECO:0000256" key="1">
    <source>
        <dbReference type="ARBA" id="ARBA00022801"/>
    </source>
</evidence>
<name>A0A0B6S2Y9_BURPL</name>
<dbReference type="PANTHER" id="PTHR31956:SF1">
    <property type="entry name" value="NON-SPECIFIC PHOSPHOLIPASE C1"/>
    <property type="match status" value="1"/>
</dbReference>
<feature type="region of interest" description="Disordered" evidence="2">
    <location>
        <begin position="39"/>
        <end position="84"/>
    </location>
</feature>
<dbReference type="PANTHER" id="PTHR31956">
    <property type="entry name" value="NON-SPECIFIC PHOSPHOLIPASE C4-RELATED"/>
    <property type="match status" value="1"/>
</dbReference>
<evidence type="ECO:0000256" key="2">
    <source>
        <dbReference type="SAM" id="MobiDB-lite"/>
    </source>
</evidence>